<evidence type="ECO:0000256" key="3">
    <source>
        <dbReference type="SAM" id="Phobius"/>
    </source>
</evidence>
<dbReference type="PANTHER" id="PTHR21181:SF7">
    <property type="entry name" value="ER MEMBRANE PROTEIN COMPLEX SUBUNIT 5"/>
    <property type="match status" value="1"/>
</dbReference>
<organism evidence="4 5">
    <name type="scientific">Vigna unguiculata</name>
    <name type="common">Cowpea</name>
    <dbReference type="NCBI Taxonomy" id="3917"/>
    <lineage>
        <taxon>Eukaryota</taxon>
        <taxon>Viridiplantae</taxon>
        <taxon>Streptophyta</taxon>
        <taxon>Embryophyta</taxon>
        <taxon>Tracheophyta</taxon>
        <taxon>Spermatophyta</taxon>
        <taxon>Magnoliopsida</taxon>
        <taxon>eudicotyledons</taxon>
        <taxon>Gunneridae</taxon>
        <taxon>Pentapetalae</taxon>
        <taxon>rosids</taxon>
        <taxon>fabids</taxon>
        <taxon>Fabales</taxon>
        <taxon>Fabaceae</taxon>
        <taxon>Papilionoideae</taxon>
        <taxon>50 kb inversion clade</taxon>
        <taxon>NPAAA clade</taxon>
        <taxon>indigoferoid/millettioid clade</taxon>
        <taxon>Phaseoleae</taxon>
        <taxon>Vigna</taxon>
    </lineage>
</organism>
<gene>
    <name evidence="4" type="ORF">DEO72_LG8g1458</name>
</gene>
<feature type="transmembrane region" description="Helical" evidence="3">
    <location>
        <begin position="74"/>
        <end position="99"/>
    </location>
</feature>
<keyword evidence="2 3" id="KW-0472">Membrane</keyword>
<evidence type="ECO:0000256" key="2">
    <source>
        <dbReference type="ARBA" id="ARBA00023136"/>
    </source>
</evidence>
<sequence length="124" mass="13637">MIENPVKVFYVLVHAAYSTIHYRGLLKITEEEFSGPPYNVVIELFVGLLLCFRAALTVPGKFKSIHPHSEENRFVAYSIGVDFGAIGSAYIAFFVNIYASSPFLGRNLSPGKPNGLYGVTGPHL</sequence>
<comment type="subcellular location">
    <subcellularLocation>
        <location evidence="1">Membrane</location>
    </subcellularLocation>
</comment>
<evidence type="ECO:0000313" key="4">
    <source>
        <dbReference type="EMBL" id="QCE03434.1"/>
    </source>
</evidence>
<dbReference type="GO" id="GO:0072546">
    <property type="term" value="C:EMC complex"/>
    <property type="evidence" value="ECO:0007669"/>
    <property type="project" value="TreeGrafter"/>
</dbReference>
<keyword evidence="5" id="KW-1185">Reference proteome</keyword>
<evidence type="ECO:0000256" key="1">
    <source>
        <dbReference type="ARBA" id="ARBA00004370"/>
    </source>
</evidence>
<dbReference type="PANTHER" id="PTHR21181">
    <property type="match status" value="1"/>
</dbReference>
<dbReference type="AlphaFoldDB" id="A0A4D6MRM8"/>
<keyword evidence="3" id="KW-1133">Transmembrane helix</keyword>
<dbReference type="GO" id="GO:0005794">
    <property type="term" value="C:Golgi apparatus"/>
    <property type="evidence" value="ECO:0007669"/>
    <property type="project" value="TreeGrafter"/>
</dbReference>
<keyword evidence="3" id="KW-0812">Transmembrane</keyword>
<name>A0A4D6MRM8_VIGUN</name>
<dbReference type="Proteomes" id="UP000501690">
    <property type="component" value="Linkage Group LG8"/>
</dbReference>
<proteinExistence type="predicted"/>
<dbReference type="GO" id="GO:0022890">
    <property type="term" value="F:inorganic cation transmembrane transporter activity"/>
    <property type="evidence" value="ECO:0007669"/>
    <property type="project" value="TreeGrafter"/>
</dbReference>
<accession>A0A4D6MRM8</accession>
<dbReference type="GO" id="GO:0005886">
    <property type="term" value="C:plasma membrane"/>
    <property type="evidence" value="ECO:0007669"/>
    <property type="project" value="TreeGrafter"/>
</dbReference>
<reference evidence="4 5" key="1">
    <citation type="submission" date="2019-04" db="EMBL/GenBank/DDBJ databases">
        <title>An improved genome assembly and genetic linkage map for asparagus bean, Vigna unguiculata ssp. sesquipedialis.</title>
        <authorList>
            <person name="Xia Q."/>
            <person name="Zhang R."/>
            <person name="Dong Y."/>
        </authorList>
    </citation>
    <scope>NUCLEOTIDE SEQUENCE [LARGE SCALE GENOMIC DNA]</scope>
    <source>
        <tissue evidence="4">Leaf</tissue>
    </source>
</reference>
<feature type="transmembrane region" description="Helical" evidence="3">
    <location>
        <begin position="40"/>
        <end position="62"/>
    </location>
</feature>
<protein>
    <submittedName>
        <fullName evidence="4">Magnesium transporter</fullName>
    </submittedName>
</protein>
<dbReference type="EMBL" id="CP039352">
    <property type="protein sequence ID" value="QCE03434.1"/>
    <property type="molecule type" value="Genomic_DNA"/>
</dbReference>
<dbReference type="GO" id="GO:0005769">
    <property type="term" value="C:early endosome"/>
    <property type="evidence" value="ECO:0007669"/>
    <property type="project" value="TreeGrafter"/>
</dbReference>
<evidence type="ECO:0000313" key="5">
    <source>
        <dbReference type="Proteomes" id="UP000501690"/>
    </source>
</evidence>